<accession>A0A1S6JC57</accession>
<dbReference type="KEGG" id="spac:B1H29_22810"/>
<name>A0A1S6JC57_9ACTN</name>
<evidence type="ECO:0000313" key="2">
    <source>
        <dbReference type="Proteomes" id="UP000189443"/>
    </source>
</evidence>
<keyword evidence="2" id="KW-1185">Reference proteome</keyword>
<dbReference type="RefSeq" id="WP_055417177.1">
    <property type="nucleotide sequence ID" value="NZ_CP019724.1"/>
</dbReference>
<dbReference type="Proteomes" id="UP000189443">
    <property type="component" value="Chromosome"/>
</dbReference>
<organism evidence="1 2">
    <name type="scientific">Streptomyces pactum</name>
    <dbReference type="NCBI Taxonomy" id="68249"/>
    <lineage>
        <taxon>Bacteria</taxon>
        <taxon>Bacillati</taxon>
        <taxon>Actinomycetota</taxon>
        <taxon>Actinomycetes</taxon>
        <taxon>Kitasatosporales</taxon>
        <taxon>Streptomycetaceae</taxon>
        <taxon>Streptomyces</taxon>
    </lineage>
</organism>
<reference evidence="1 2" key="1">
    <citation type="submission" date="2017-02" db="EMBL/GenBank/DDBJ databases">
        <title>Streptomyces pactum ACT12 Genome sequencing and assembly.</title>
        <authorList>
            <person name="Xue Q."/>
            <person name="Yan X."/>
            <person name="Jia L."/>
            <person name="Yan H."/>
        </authorList>
    </citation>
    <scope>NUCLEOTIDE SEQUENCE [LARGE SCALE GENOMIC DNA]</scope>
    <source>
        <strain evidence="1 2">ACT12</strain>
    </source>
</reference>
<proteinExistence type="predicted"/>
<dbReference type="EMBL" id="CP019724">
    <property type="protein sequence ID" value="AQS69347.1"/>
    <property type="molecule type" value="Genomic_DNA"/>
</dbReference>
<dbReference type="Pfam" id="PF19560">
    <property type="entry name" value="DUF6082"/>
    <property type="match status" value="1"/>
</dbReference>
<dbReference type="AlphaFoldDB" id="A0A1S6JC57"/>
<gene>
    <name evidence="1" type="ORF">B1H29_22810</name>
</gene>
<protein>
    <submittedName>
        <fullName evidence="1">Uncharacterized protein</fullName>
    </submittedName>
</protein>
<dbReference type="OrthoDB" id="4171124at2"/>
<evidence type="ECO:0000313" key="1">
    <source>
        <dbReference type="EMBL" id="AQS69347.1"/>
    </source>
</evidence>
<sequence length="151" mass="17072">MAASLTYQARQTKTQNEEAQRAAHRELILVSLDDRDLAVCWDPLPADISLRGRKQIAFVNLIVSSWWVDYRLKRTNDDAVRVTAEGHFRGEAARRHWDVSGANWLAYCEALGERRAVRFVTLMNEAYVRAVADGPPVPTASYFAPDNAPRT</sequence>
<dbReference type="InterPro" id="IPR045728">
    <property type="entry name" value="DUF6082"/>
</dbReference>